<dbReference type="RefSeq" id="WP_320233338.1">
    <property type="nucleotide sequence ID" value="NZ_JAVIJF010000008.1"/>
</dbReference>
<keyword evidence="4" id="KW-0067">ATP-binding</keyword>
<dbReference type="Pfam" id="PF13361">
    <property type="entry name" value="UvrD_C"/>
    <property type="match status" value="1"/>
</dbReference>
<dbReference type="Pfam" id="PF00580">
    <property type="entry name" value="UvrD-helicase"/>
    <property type="match status" value="1"/>
</dbReference>
<keyword evidence="3" id="KW-0347">Helicase</keyword>
<keyword evidence="5" id="KW-0413">Isomerase</keyword>
<comment type="caution">
    <text evidence="12">The sequence shown here is derived from an EMBL/GenBank/DDBJ whole genome shotgun (WGS) entry which is preliminary data.</text>
</comment>
<dbReference type="InterPro" id="IPR014017">
    <property type="entry name" value="DNA_helicase_UvrD-like_C"/>
</dbReference>
<comment type="catalytic activity">
    <reaction evidence="6">
        <text>Couples ATP hydrolysis with the unwinding of duplex DNA by translocating in the 3'-5' direction.</text>
        <dbReference type="EC" id="5.6.2.4"/>
    </reaction>
</comment>
<protein>
    <recommendedName>
        <fullName evidence="7">DNA 3'-5' helicase</fullName>
        <ecNumber evidence="7">5.6.2.4</ecNumber>
    </recommendedName>
</protein>
<evidence type="ECO:0000259" key="10">
    <source>
        <dbReference type="Pfam" id="PF00580"/>
    </source>
</evidence>
<feature type="region of interest" description="Disordered" evidence="9">
    <location>
        <begin position="67"/>
        <end position="92"/>
    </location>
</feature>
<sequence>MKRPFISLRIDQLETMLEKATANGDSRAIKAIASEAAVRSTARAGKLLVRAKSALDVKQADLFEQAPKASKKQPRVVHTRAPVTKGKRKPTGEQEQAIDAFLSGGSLRINAYAGTGKTSTLQFLAHGTRSRGQYIAFNKAIVGDAREKFPSTVDCSTTHSLALRSLHSDYKKTKDKFAGKVSAKQLAEILELKKAWRVDRDHSLQPVSQAYLIQQTVRRFAQSGDEEISDEHVPRHGSLLAASDETLNAVNEFARSNAKHLWGRMCDTKDAIPLGFDGFLKLWGLSKPQIAADYILLDEAQDTNPVVLDVLKRQNAQLVYVGDRYQQIYEWRGAINAMEAIETDAVVSLTQSFRFGHAIAHEASRILQRLGESVPLTGNPALSSRVGTCKPNAILARTNANVMTALIECIDEGRKPHLVGDNNDLKELLWGVRDLKEGRPTDVADFFGFNSWESVVDFAKTAEGEHLTMFVNLVQSKGERRLLWAINQSVGEDQADIVISTTHKAKGREWKNVRLMDDFLKTRAAKGHKEGADREREDAAELRLFYVAVTRAKEAIEIPAMGDRAEAQRASSRQATPVSAKTVFAQPVDWTEPAKQNRQQAQSQHTNQKESKRGFFSRLFGR</sequence>
<gene>
    <name evidence="12" type="ORF">RFM68_12790</name>
</gene>
<evidence type="ECO:0000256" key="6">
    <source>
        <dbReference type="ARBA" id="ARBA00034617"/>
    </source>
</evidence>
<keyword evidence="13" id="KW-1185">Reference proteome</keyword>
<dbReference type="PANTHER" id="PTHR11070:SF30">
    <property type="entry name" value="F-BOX DNA HELICASE 1"/>
    <property type="match status" value="1"/>
</dbReference>
<evidence type="ECO:0000256" key="3">
    <source>
        <dbReference type="ARBA" id="ARBA00022806"/>
    </source>
</evidence>
<dbReference type="InterPro" id="IPR027417">
    <property type="entry name" value="P-loop_NTPase"/>
</dbReference>
<evidence type="ECO:0000259" key="11">
    <source>
        <dbReference type="Pfam" id="PF13361"/>
    </source>
</evidence>
<evidence type="ECO:0000256" key="4">
    <source>
        <dbReference type="ARBA" id="ARBA00022840"/>
    </source>
</evidence>
<dbReference type="EC" id="5.6.2.4" evidence="7"/>
<dbReference type="Gene3D" id="3.40.50.300">
    <property type="entry name" value="P-loop containing nucleotide triphosphate hydrolases"/>
    <property type="match status" value="2"/>
</dbReference>
<evidence type="ECO:0000313" key="13">
    <source>
        <dbReference type="Proteomes" id="UP001276840"/>
    </source>
</evidence>
<feature type="domain" description="UvrD-like helicase C-terminal" evidence="11">
    <location>
        <begin position="485"/>
        <end position="556"/>
    </location>
</feature>
<dbReference type="PANTHER" id="PTHR11070">
    <property type="entry name" value="UVRD / RECB / PCRA DNA HELICASE FAMILY MEMBER"/>
    <property type="match status" value="1"/>
</dbReference>
<evidence type="ECO:0000256" key="8">
    <source>
        <dbReference type="ARBA" id="ARBA00048988"/>
    </source>
</evidence>
<comment type="catalytic activity">
    <reaction evidence="8">
        <text>ATP + H2O = ADP + phosphate + H(+)</text>
        <dbReference type="Rhea" id="RHEA:13065"/>
        <dbReference type="ChEBI" id="CHEBI:15377"/>
        <dbReference type="ChEBI" id="CHEBI:15378"/>
        <dbReference type="ChEBI" id="CHEBI:30616"/>
        <dbReference type="ChEBI" id="CHEBI:43474"/>
        <dbReference type="ChEBI" id="CHEBI:456216"/>
        <dbReference type="EC" id="5.6.2.4"/>
    </reaction>
</comment>
<evidence type="ECO:0000256" key="2">
    <source>
        <dbReference type="ARBA" id="ARBA00022801"/>
    </source>
</evidence>
<proteinExistence type="predicted"/>
<evidence type="ECO:0000313" key="12">
    <source>
        <dbReference type="EMBL" id="MDX8525388.1"/>
    </source>
</evidence>
<feature type="compositionally biased region" description="Basic residues" evidence="9">
    <location>
        <begin position="69"/>
        <end position="78"/>
    </location>
</feature>
<evidence type="ECO:0000256" key="1">
    <source>
        <dbReference type="ARBA" id="ARBA00022741"/>
    </source>
</evidence>
<dbReference type="EMBL" id="JAVIJF010000008">
    <property type="protein sequence ID" value="MDX8525388.1"/>
    <property type="molecule type" value="Genomic_DNA"/>
</dbReference>
<feature type="compositionally biased region" description="Polar residues" evidence="9">
    <location>
        <begin position="594"/>
        <end position="606"/>
    </location>
</feature>
<dbReference type="InterPro" id="IPR014016">
    <property type="entry name" value="UvrD-like_ATP-bd"/>
</dbReference>
<accession>A0ABU4ZN08</accession>
<dbReference type="InterPro" id="IPR000212">
    <property type="entry name" value="DNA_helicase_UvrD/REP"/>
</dbReference>
<reference evidence="12 13" key="1">
    <citation type="submission" date="2023-08" db="EMBL/GenBank/DDBJ databases">
        <title>Implementing the SeqCode for naming new Mesorhizobium species isolated from Vachellia karroo root nodules.</title>
        <authorList>
            <person name="Van Lill M."/>
        </authorList>
    </citation>
    <scope>NUCLEOTIDE SEQUENCE [LARGE SCALE GENOMIC DNA]</scope>
    <source>
        <strain evidence="12 13">MSK 1335</strain>
    </source>
</reference>
<organism evidence="12 13">
    <name type="scientific">Mesorhizobium montanum</name>
    <dbReference type="NCBI Taxonomy" id="3072323"/>
    <lineage>
        <taxon>Bacteria</taxon>
        <taxon>Pseudomonadati</taxon>
        <taxon>Pseudomonadota</taxon>
        <taxon>Alphaproteobacteria</taxon>
        <taxon>Hyphomicrobiales</taxon>
        <taxon>Phyllobacteriaceae</taxon>
        <taxon>Mesorhizobium</taxon>
    </lineage>
</organism>
<keyword evidence="2" id="KW-0378">Hydrolase</keyword>
<name>A0ABU4ZN08_9HYPH</name>
<feature type="domain" description="UvrD-like helicase ATP-binding" evidence="10">
    <location>
        <begin position="151"/>
        <end position="335"/>
    </location>
</feature>
<feature type="region of interest" description="Disordered" evidence="9">
    <location>
        <begin position="568"/>
        <end position="622"/>
    </location>
</feature>
<evidence type="ECO:0000256" key="5">
    <source>
        <dbReference type="ARBA" id="ARBA00023235"/>
    </source>
</evidence>
<evidence type="ECO:0000256" key="7">
    <source>
        <dbReference type="ARBA" id="ARBA00034808"/>
    </source>
</evidence>
<dbReference type="SUPFAM" id="SSF52540">
    <property type="entry name" value="P-loop containing nucleoside triphosphate hydrolases"/>
    <property type="match status" value="1"/>
</dbReference>
<keyword evidence="1" id="KW-0547">Nucleotide-binding</keyword>
<evidence type="ECO:0000256" key="9">
    <source>
        <dbReference type="SAM" id="MobiDB-lite"/>
    </source>
</evidence>
<dbReference type="Proteomes" id="UP001276840">
    <property type="component" value="Unassembled WGS sequence"/>
</dbReference>